<feature type="transmembrane region" description="Helical" evidence="1">
    <location>
        <begin position="6"/>
        <end position="26"/>
    </location>
</feature>
<dbReference type="PATRIC" id="fig|1641812.3.peg.1107"/>
<protein>
    <submittedName>
        <fullName evidence="2">Ammonium transporter</fullName>
    </submittedName>
</protein>
<feature type="transmembrane region" description="Helical" evidence="1">
    <location>
        <begin position="33"/>
        <end position="52"/>
    </location>
</feature>
<evidence type="ECO:0000313" key="2">
    <source>
        <dbReference type="EMBL" id="AKE63427.1"/>
    </source>
</evidence>
<name>A0A0F6U308_MICAE</name>
<evidence type="ECO:0000313" key="3">
    <source>
        <dbReference type="Proteomes" id="UP000034103"/>
    </source>
</evidence>
<dbReference type="Proteomes" id="UP000034103">
    <property type="component" value="Chromosome"/>
</dbReference>
<keyword evidence="1" id="KW-1133">Transmembrane helix</keyword>
<keyword evidence="1" id="KW-0812">Transmembrane</keyword>
<dbReference type="AlphaFoldDB" id="A0A0F6U308"/>
<dbReference type="HOGENOM" id="CLU_2789225_0_0_3"/>
<proteinExistence type="predicted"/>
<evidence type="ECO:0000256" key="1">
    <source>
        <dbReference type="SAM" id="Phobius"/>
    </source>
</evidence>
<organism evidence="2 3">
    <name type="scientific">Microcystis aeruginosa NIES-2549</name>
    <dbReference type="NCBI Taxonomy" id="1641812"/>
    <lineage>
        <taxon>Bacteria</taxon>
        <taxon>Bacillati</taxon>
        <taxon>Cyanobacteriota</taxon>
        <taxon>Cyanophyceae</taxon>
        <taxon>Oscillatoriophycideae</taxon>
        <taxon>Chroococcales</taxon>
        <taxon>Microcystaceae</taxon>
        <taxon>Microcystis</taxon>
    </lineage>
</organism>
<gene>
    <name evidence="2" type="ORF">MYAER_1069</name>
</gene>
<accession>A0A0F6U308</accession>
<sequence length="68" mass="8094">MITFIFSLILWLMIGNLLYYMQVIVLRQKKHRLIPLLLSVVNSSIFLTYSPYFSHGEVKESGYHYPRN</sequence>
<keyword evidence="1" id="KW-0472">Membrane</keyword>
<dbReference type="EMBL" id="CP011304">
    <property type="protein sequence ID" value="AKE63427.1"/>
    <property type="molecule type" value="Genomic_DNA"/>
</dbReference>
<reference evidence="2 3" key="1">
    <citation type="journal article" date="2015" name="Genome Announc.">
        <title>Complete Genome Sequence of Microcystis aeruginosa NIES-2549, a Bloom-Forming Cyanobacterium from Lake Kasumigaura, Japan.</title>
        <authorList>
            <person name="Yamaguchi H."/>
            <person name="Suzuki S."/>
            <person name="Tanabe Y."/>
            <person name="Osana Y."/>
            <person name="Shimura Y."/>
            <person name="Ishida K."/>
            <person name="Kawachi M."/>
        </authorList>
    </citation>
    <scope>NUCLEOTIDE SEQUENCE [LARGE SCALE GENOMIC DNA]</scope>
    <source>
        <strain evidence="2 3">NIES-2549</strain>
    </source>
</reference>